<proteinExistence type="predicted"/>
<dbReference type="SUPFAM" id="SSF55486">
    <property type="entry name" value="Metalloproteases ('zincins'), catalytic domain"/>
    <property type="match status" value="1"/>
</dbReference>
<evidence type="ECO:0000256" key="3">
    <source>
        <dbReference type="ARBA" id="ARBA00022801"/>
    </source>
</evidence>
<gene>
    <name evidence="7" type="ORF">GCM10025751_42090</name>
</gene>
<evidence type="ECO:0000256" key="1">
    <source>
        <dbReference type="ARBA" id="ARBA00022670"/>
    </source>
</evidence>
<evidence type="ECO:0000256" key="5">
    <source>
        <dbReference type="SAM" id="MobiDB-lite"/>
    </source>
</evidence>
<name>A0AAV3UML4_9EURY</name>
<comment type="caution">
    <text evidence="7">The sequence shown here is derived from an EMBL/GenBank/DDBJ whole genome shotgun (WGS) entry which is preliminary data.</text>
</comment>
<feature type="region of interest" description="Disordered" evidence="5">
    <location>
        <begin position="40"/>
        <end position="67"/>
    </location>
</feature>
<dbReference type="Pfam" id="PF00413">
    <property type="entry name" value="Peptidase_M10"/>
    <property type="match status" value="1"/>
</dbReference>
<protein>
    <recommendedName>
        <fullName evidence="6">Peptidase metallopeptidase domain-containing protein</fullName>
    </recommendedName>
</protein>
<dbReference type="EMBL" id="BAABKX010000015">
    <property type="protein sequence ID" value="GAA5058716.1"/>
    <property type="molecule type" value="Genomic_DNA"/>
</dbReference>
<evidence type="ECO:0000259" key="6">
    <source>
        <dbReference type="SMART" id="SM00235"/>
    </source>
</evidence>
<dbReference type="Gene3D" id="3.40.390.10">
    <property type="entry name" value="Collagenase (Catalytic Domain)"/>
    <property type="match status" value="1"/>
</dbReference>
<evidence type="ECO:0000256" key="4">
    <source>
        <dbReference type="ARBA" id="ARBA00022833"/>
    </source>
</evidence>
<dbReference type="InterPro" id="IPR001818">
    <property type="entry name" value="Pept_M10_metallopeptidase"/>
</dbReference>
<keyword evidence="4" id="KW-0862">Zinc</keyword>
<organism evidence="7 8">
    <name type="scientific">Haladaptatus pallidirubidus</name>
    <dbReference type="NCBI Taxonomy" id="1008152"/>
    <lineage>
        <taxon>Archaea</taxon>
        <taxon>Methanobacteriati</taxon>
        <taxon>Methanobacteriota</taxon>
        <taxon>Stenosarchaea group</taxon>
        <taxon>Halobacteria</taxon>
        <taxon>Halobacteriales</taxon>
        <taxon>Haladaptataceae</taxon>
        <taxon>Haladaptatus</taxon>
    </lineage>
</organism>
<dbReference type="Proteomes" id="UP001501729">
    <property type="component" value="Unassembled WGS sequence"/>
</dbReference>
<dbReference type="AlphaFoldDB" id="A0AAV3UML4"/>
<sequence length="359" mass="39119">MIPPQPVYTIMTRRALLLVLCLVLSGCASIQFDMPTEVEQVGTTGPTLDESTQGTGQTASEGAIADRSNPWGESVVTVAINTSANSDREYREEVRQALDYWEENSERYAGYAIQYELVPDAESPDLVVNFVENVESCPRVEHAAGCAPYITNSNQISRPMHIEVDDSFSSDSTVHILKHEFGHTLGLNHSSAPQSVMSSQSALASRPMTDATDRELPWTDAELTVYLGQTSDRKAVRGQVQHALDYYADGAEGTVPSNVSFTVTDNRANADIIVQSPDELPCNPGSSGSCGGIRGADPDQDVALEEYDRLTISVSGVDTDAVGWYVGYWLGHGFGLDESELAPPFRDASARERQSEWWT</sequence>
<keyword evidence="1" id="KW-0645">Protease</keyword>
<dbReference type="GO" id="GO:0004222">
    <property type="term" value="F:metalloendopeptidase activity"/>
    <property type="evidence" value="ECO:0007669"/>
    <property type="project" value="InterPro"/>
</dbReference>
<dbReference type="GO" id="GO:0008270">
    <property type="term" value="F:zinc ion binding"/>
    <property type="evidence" value="ECO:0007669"/>
    <property type="project" value="InterPro"/>
</dbReference>
<evidence type="ECO:0000256" key="2">
    <source>
        <dbReference type="ARBA" id="ARBA00022723"/>
    </source>
</evidence>
<keyword evidence="3" id="KW-0378">Hydrolase</keyword>
<dbReference type="GO" id="GO:0031012">
    <property type="term" value="C:extracellular matrix"/>
    <property type="evidence" value="ECO:0007669"/>
    <property type="project" value="InterPro"/>
</dbReference>
<reference evidence="7 8" key="1">
    <citation type="journal article" date="2019" name="Int. J. Syst. Evol. Microbiol.">
        <title>The Global Catalogue of Microorganisms (GCM) 10K type strain sequencing project: providing services to taxonomists for standard genome sequencing and annotation.</title>
        <authorList>
            <consortium name="The Broad Institute Genomics Platform"/>
            <consortium name="The Broad Institute Genome Sequencing Center for Infectious Disease"/>
            <person name="Wu L."/>
            <person name="Ma J."/>
        </authorList>
    </citation>
    <scope>NUCLEOTIDE SEQUENCE [LARGE SCALE GENOMIC DNA]</scope>
    <source>
        <strain evidence="7 8">JCM 17504</strain>
    </source>
</reference>
<feature type="compositionally biased region" description="Polar residues" evidence="5">
    <location>
        <begin position="41"/>
        <end position="60"/>
    </location>
</feature>
<feature type="domain" description="Peptidase metallopeptidase" evidence="6">
    <location>
        <begin position="67"/>
        <end position="218"/>
    </location>
</feature>
<accession>A0AAV3UML4</accession>
<keyword evidence="2" id="KW-0479">Metal-binding</keyword>
<dbReference type="SMART" id="SM00235">
    <property type="entry name" value="ZnMc"/>
    <property type="match status" value="1"/>
</dbReference>
<dbReference type="InterPro" id="IPR006026">
    <property type="entry name" value="Peptidase_Metallo"/>
</dbReference>
<evidence type="ECO:0000313" key="7">
    <source>
        <dbReference type="EMBL" id="GAA5058716.1"/>
    </source>
</evidence>
<dbReference type="InterPro" id="IPR024079">
    <property type="entry name" value="MetalloPept_cat_dom_sf"/>
</dbReference>
<evidence type="ECO:0000313" key="8">
    <source>
        <dbReference type="Proteomes" id="UP001501729"/>
    </source>
</evidence>
<dbReference type="GO" id="GO:0006508">
    <property type="term" value="P:proteolysis"/>
    <property type="evidence" value="ECO:0007669"/>
    <property type="project" value="UniProtKB-KW"/>
</dbReference>
<keyword evidence="8" id="KW-1185">Reference proteome</keyword>